<keyword evidence="2 6" id="KW-0732">Signal</keyword>
<evidence type="ECO:0000313" key="7">
    <source>
        <dbReference type="EMBL" id="MFB5189129.1"/>
    </source>
</evidence>
<dbReference type="Proteomes" id="UP001579974">
    <property type="component" value="Unassembled WGS sequence"/>
</dbReference>
<evidence type="ECO:0000313" key="8">
    <source>
        <dbReference type="Proteomes" id="UP001579974"/>
    </source>
</evidence>
<dbReference type="PROSITE" id="PS51257">
    <property type="entry name" value="PROKAR_LIPOPROTEIN"/>
    <property type="match status" value="1"/>
</dbReference>
<organism evidence="7 8">
    <name type="scientific">Alicyclobacillus fastidiosus</name>
    <dbReference type="NCBI Taxonomy" id="392011"/>
    <lineage>
        <taxon>Bacteria</taxon>
        <taxon>Bacillati</taxon>
        <taxon>Bacillota</taxon>
        <taxon>Bacilli</taxon>
        <taxon>Bacillales</taxon>
        <taxon>Alicyclobacillaceae</taxon>
        <taxon>Alicyclobacillus</taxon>
    </lineage>
</organism>
<evidence type="ECO:0000256" key="2">
    <source>
        <dbReference type="ARBA" id="ARBA00022729"/>
    </source>
</evidence>
<sequence length="431" mass="47203">MKIKNTMVCGMMATALVVGAVGCGQSQSTSGSNASGSDSSKQITLTQWTYYAPAKLAAQAFEKEHPNIHINVKVFPGNDYETKLQTALSTGTDVPDIFDMDMGYIGQFINTPYLANLSSMGANQLVSGQIPYVAAGGKDSQGNVKAITDTSSPGGFWFRKAAAKKWLGTDDPNKVSQMVSSWPKIIQLGEKINKESGGKVHLLDTDGDVMAVEEYHMQHFVQNGKLVIDPGWTNVLDTMREIYQNNVEADLASFSPGWGSALNDHSQNGSAILFAAPSWAGFMINTKNNAANGQYGLAQAPEGYYEGGRYAAIYAKSPNEQAAYEFLKFLASDDWQKQNLSTGNMPANKSVYQKNMNTYTIPFYGDEKVLKPYYNISMNVPAQAPDAYNEDIISMFGKLATTMLSEKKSDQWVFDQLKQQVKQAYPEVQVN</sequence>
<dbReference type="SUPFAM" id="SSF53850">
    <property type="entry name" value="Periplasmic binding protein-like II"/>
    <property type="match status" value="1"/>
</dbReference>
<evidence type="ECO:0000256" key="6">
    <source>
        <dbReference type="SAM" id="SignalP"/>
    </source>
</evidence>
<dbReference type="InterPro" id="IPR050490">
    <property type="entry name" value="Bact_solute-bd_prot1"/>
</dbReference>
<evidence type="ECO:0000256" key="3">
    <source>
        <dbReference type="ARBA" id="ARBA00023136"/>
    </source>
</evidence>
<dbReference type="InterPro" id="IPR006059">
    <property type="entry name" value="SBP"/>
</dbReference>
<name>A0ABV5AA25_9BACL</name>
<keyword evidence="4" id="KW-0564">Palmitate</keyword>
<feature type="chain" id="PRO_5046319107" evidence="6">
    <location>
        <begin position="21"/>
        <end position="431"/>
    </location>
</feature>
<evidence type="ECO:0000256" key="1">
    <source>
        <dbReference type="ARBA" id="ARBA00022475"/>
    </source>
</evidence>
<keyword evidence="8" id="KW-1185">Reference proteome</keyword>
<keyword evidence="5" id="KW-0449">Lipoprotein</keyword>
<dbReference type="EMBL" id="JBDXSU010000002">
    <property type="protein sequence ID" value="MFB5189129.1"/>
    <property type="molecule type" value="Genomic_DNA"/>
</dbReference>
<feature type="signal peptide" evidence="6">
    <location>
        <begin position="1"/>
        <end position="20"/>
    </location>
</feature>
<gene>
    <name evidence="7" type="ORF">KKP3000_002128</name>
</gene>
<keyword evidence="1" id="KW-1003">Cell membrane</keyword>
<comment type="caution">
    <text evidence="7">The sequence shown here is derived from an EMBL/GenBank/DDBJ whole genome shotgun (WGS) entry which is preliminary data.</text>
</comment>
<accession>A0ABV5AA25</accession>
<dbReference type="Gene3D" id="3.40.190.10">
    <property type="entry name" value="Periplasmic binding protein-like II"/>
    <property type="match status" value="1"/>
</dbReference>
<keyword evidence="3" id="KW-0472">Membrane</keyword>
<dbReference type="RefSeq" id="WP_275472726.1">
    <property type="nucleotide sequence ID" value="NZ_CP162940.1"/>
</dbReference>
<reference evidence="7 8" key="1">
    <citation type="journal article" date="2024" name="Int. J. Mol. Sci.">
        <title>Exploration of Alicyclobacillus spp. Genome in Search of Antibiotic Resistance.</title>
        <authorList>
            <person name="Bucka-Kolendo J."/>
            <person name="Kiousi D.E."/>
            <person name="Dekowska A."/>
            <person name="Mikolajczuk-Szczyrba A."/>
            <person name="Karadedos D.M."/>
            <person name="Michael P."/>
            <person name="Galanis A."/>
            <person name="Sokolowska B."/>
        </authorList>
    </citation>
    <scope>NUCLEOTIDE SEQUENCE [LARGE SCALE GENOMIC DNA]</scope>
    <source>
        <strain evidence="7 8">KKP 3000</strain>
    </source>
</reference>
<dbReference type="Pfam" id="PF01547">
    <property type="entry name" value="SBP_bac_1"/>
    <property type="match status" value="1"/>
</dbReference>
<proteinExistence type="predicted"/>
<evidence type="ECO:0000256" key="5">
    <source>
        <dbReference type="ARBA" id="ARBA00023288"/>
    </source>
</evidence>
<dbReference type="PANTHER" id="PTHR43649">
    <property type="entry name" value="ARABINOSE-BINDING PROTEIN-RELATED"/>
    <property type="match status" value="1"/>
</dbReference>
<dbReference type="PANTHER" id="PTHR43649:SF33">
    <property type="entry name" value="POLYGALACTURONAN_RHAMNOGALACTURONAN-BINDING PROTEIN YTCQ"/>
    <property type="match status" value="1"/>
</dbReference>
<evidence type="ECO:0000256" key="4">
    <source>
        <dbReference type="ARBA" id="ARBA00023139"/>
    </source>
</evidence>
<protein>
    <submittedName>
        <fullName evidence="7">ABC transporter substrate-binding protein</fullName>
    </submittedName>
</protein>